<keyword evidence="1" id="KW-0479">Metal-binding</keyword>
<dbReference type="PROSITE" id="PS00463">
    <property type="entry name" value="ZN2_CY6_FUNGAL_1"/>
    <property type="match status" value="1"/>
</dbReference>
<keyword evidence="6" id="KW-1185">Reference proteome</keyword>
<evidence type="ECO:0000313" key="6">
    <source>
        <dbReference type="Proteomes" id="UP001600888"/>
    </source>
</evidence>
<dbReference type="Proteomes" id="UP001600888">
    <property type="component" value="Unassembled WGS sequence"/>
</dbReference>
<dbReference type="EMBL" id="JBAWTH010000071">
    <property type="protein sequence ID" value="KAL2279921.1"/>
    <property type="molecule type" value="Genomic_DNA"/>
</dbReference>
<evidence type="ECO:0000313" key="5">
    <source>
        <dbReference type="EMBL" id="KAL2279921.1"/>
    </source>
</evidence>
<dbReference type="CDD" id="cd00067">
    <property type="entry name" value="GAL4"/>
    <property type="match status" value="1"/>
</dbReference>
<dbReference type="PROSITE" id="PS50048">
    <property type="entry name" value="ZN2_CY6_FUNGAL_2"/>
    <property type="match status" value="1"/>
</dbReference>
<feature type="compositionally biased region" description="Polar residues" evidence="3">
    <location>
        <begin position="542"/>
        <end position="554"/>
    </location>
</feature>
<dbReference type="InterPro" id="IPR050797">
    <property type="entry name" value="Carb_Metab_Trans_Reg"/>
</dbReference>
<dbReference type="InterPro" id="IPR001138">
    <property type="entry name" value="Zn2Cys6_DnaBD"/>
</dbReference>
<dbReference type="Pfam" id="PF04082">
    <property type="entry name" value="Fungal_trans"/>
    <property type="match status" value="1"/>
</dbReference>
<evidence type="ECO:0000256" key="1">
    <source>
        <dbReference type="ARBA" id="ARBA00022723"/>
    </source>
</evidence>
<feature type="compositionally biased region" description="Low complexity" evidence="3">
    <location>
        <begin position="532"/>
        <end position="541"/>
    </location>
</feature>
<dbReference type="PANTHER" id="PTHR31668:SF20">
    <property type="entry name" value="ZN(II)2CYS6 TRANSCRIPTION FACTOR (EUROFUNG)"/>
    <property type="match status" value="1"/>
</dbReference>
<accession>A0ABR4EBV1</accession>
<dbReference type="SMART" id="SM00906">
    <property type="entry name" value="Fungal_trans"/>
    <property type="match status" value="1"/>
</dbReference>
<evidence type="ECO:0000259" key="4">
    <source>
        <dbReference type="PROSITE" id="PS50048"/>
    </source>
</evidence>
<proteinExistence type="predicted"/>
<evidence type="ECO:0000256" key="2">
    <source>
        <dbReference type="ARBA" id="ARBA00023242"/>
    </source>
</evidence>
<dbReference type="Gene3D" id="4.10.240.10">
    <property type="entry name" value="Zn(2)-C6 fungal-type DNA-binding domain"/>
    <property type="match status" value="1"/>
</dbReference>
<feature type="domain" description="Zn(2)-C6 fungal-type" evidence="4">
    <location>
        <begin position="13"/>
        <end position="42"/>
    </location>
</feature>
<dbReference type="CDD" id="cd12148">
    <property type="entry name" value="fungal_TF_MHR"/>
    <property type="match status" value="1"/>
</dbReference>
<dbReference type="InterPro" id="IPR007219">
    <property type="entry name" value="XnlR_reg_dom"/>
</dbReference>
<organism evidence="5 6">
    <name type="scientific">Diaporthe vaccinii</name>
    <dbReference type="NCBI Taxonomy" id="105482"/>
    <lineage>
        <taxon>Eukaryota</taxon>
        <taxon>Fungi</taxon>
        <taxon>Dikarya</taxon>
        <taxon>Ascomycota</taxon>
        <taxon>Pezizomycotina</taxon>
        <taxon>Sordariomycetes</taxon>
        <taxon>Sordariomycetidae</taxon>
        <taxon>Diaporthales</taxon>
        <taxon>Diaporthaceae</taxon>
        <taxon>Diaporthe</taxon>
        <taxon>Diaporthe eres species complex</taxon>
    </lineage>
</organism>
<keyword evidence="2" id="KW-0539">Nucleus</keyword>
<protein>
    <recommendedName>
        <fullName evidence="4">Zn(2)-C6 fungal-type domain-containing protein</fullName>
    </recommendedName>
</protein>
<sequence length="729" mass="81023">MTSGTMTTAVKRACDACHRRKVKCDGVNPCRNCHTAQLGCTYHAIPQKKGPKGSRAKVISELRETQRQTSLSAQVQNRMNGVNAPPAVPTLAPTPGLLTGDIVKECIEFFFANMHPNMPVLSRHRLEQQAVYMDQNLDTYCLLAALSAFMMIQPGMSIPGDPYGLDSMPGANIVSSTVLLEEAIRVRKGYDYTENPTLNTLCTSYFLFACFNGLEMHEKAWFHLREAATMIHIIGMNKEEAYIQFDDVESSRRRRLYWLFFVTERAYALHRNRPVTLQASINPPALTDDPTDHMAHQLNSFIHLSNLFRPFDDAFLGMWSKNRSNWPSAYLNNLHKQLAEIIPAFHSYGDSQYQDIRHNQQWLKTMIWQLNSNGGHGEDQTVLQQYSANMASNLLAGISSMPQQNSESLNVSFLTKLFDVACSLTEVLVLYPASRDPFSPGPHEQLNPLLNVLTVLRNGDYRFVPLLISKINETLPKLANPMLQNVPDNVATKACNMDIFDGFGNAGMAQPPLMDDYEKKYTPRMEEAPVDSGSSQGGSSSNHEMNSPFMSSPPATSPGGEYSHGLAENNYNSMSGIMMNPMGAPSSMNGQPPAPNPQQTPHTQHQPQQSISSMQNINTHMQHDIQQHGLGTRLEHPPNMSVDHPNHNFGQQFSNGIAYMNAMSQGMNTTNLVSRQGPSRTSSFAMGPNQHTIRTVADFQALQRANSDISTMSSLGLSNGLGAEMDFMR</sequence>
<dbReference type="SMART" id="SM00066">
    <property type="entry name" value="GAL4"/>
    <property type="match status" value="1"/>
</dbReference>
<feature type="region of interest" description="Disordered" evidence="3">
    <location>
        <begin position="526"/>
        <end position="611"/>
    </location>
</feature>
<dbReference type="Pfam" id="PF00172">
    <property type="entry name" value="Zn_clus"/>
    <property type="match status" value="1"/>
</dbReference>
<dbReference type="InterPro" id="IPR036864">
    <property type="entry name" value="Zn2-C6_fun-type_DNA-bd_sf"/>
</dbReference>
<evidence type="ECO:0000256" key="3">
    <source>
        <dbReference type="SAM" id="MobiDB-lite"/>
    </source>
</evidence>
<gene>
    <name evidence="5" type="ORF">FJTKL_13070</name>
</gene>
<dbReference type="SUPFAM" id="SSF57701">
    <property type="entry name" value="Zn2/Cys6 DNA-binding domain"/>
    <property type="match status" value="1"/>
</dbReference>
<name>A0ABR4EBV1_9PEZI</name>
<reference evidence="5 6" key="1">
    <citation type="submission" date="2024-03" db="EMBL/GenBank/DDBJ databases">
        <title>A high-quality draft genome sequence of Diaporthe vaccinii, a causative agent of upright dieback and viscid rot disease in cranberry plants.</title>
        <authorList>
            <person name="Sarrasin M."/>
            <person name="Lang B.F."/>
            <person name="Burger G."/>
        </authorList>
    </citation>
    <scope>NUCLEOTIDE SEQUENCE [LARGE SCALE GENOMIC DNA]</scope>
    <source>
        <strain evidence="5 6">IS7</strain>
    </source>
</reference>
<dbReference type="PANTHER" id="PTHR31668">
    <property type="entry name" value="GLUCOSE TRANSPORT TRANSCRIPTION REGULATOR RGT1-RELATED-RELATED"/>
    <property type="match status" value="1"/>
</dbReference>
<comment type="caution">
    <text evidence="5">The sequence shown here is derived from an EMBL/GenBank/DDBJ whole genome shotgun (WGS) entry which is preliminary data.</text>
</comment>
<feature type="compositionally biased region" description="Low complexity" evidence="3">
    <location>
        <begin position="599"/>
        <end position="609"/>
    </location>
</feature>